<evidence type="ECO:0000256" key="1">
    <source>
        <dbReference type="ARBA" id="ARBA00004123"/>
    </source>
</evidence>
<comment type="subcellular location">
    <subcellularLocation>
        <location evidence="2">Chromosome</location>
    </subcellularLocation>
    <subcellularLocation>
        <location evidence="1">Nucleus</location>
    </subcellularLocation>
</comment>
<dbReference type="SUPFAM" id="SSF82199">
    <property type="entry name" value="SET domain"/>
    <property type="match status" value="1"/>
</dbReference>
<keyword evidence="5" id="KW-0808">Transferase</keyword>
<evidence type="ECO:0000313" key="12">
    <source>
        <dbReference type="Proteomes" id="UP001164286"/>
    </source>
</evidence>
<dbReference type="Proteomes" id="UP001164286">
    <property type="component" value="Unassembled WGS sequence"/>
</dbReference>
<dbReference type="EMBL" id="JAKWFO010000005">
    <property type="protein sequence ID" value="KAI9635592.1"/>
    <property type="molecule type" value="Genomic_DNA"/>
</dbReference>
<dbReference type="PROSITE" id="PS50280">
    <property type="entry name" value="SET"/>
    <property type="match status" value="1"/>
</dbReference>
<name>A0AA38LS96_9TREE</name>
<feature type="domain" description="Post-SET" evidence="9">
    <location>
        <begin position="166"/>
        <end position="182"/>
    </location>
</feature>
<evidence type="ECO:0000313" key="11">
    <source>
        <dbReference type="EMBL" id="KAI9635592.1"/>
    </source>
</evidence>
<dbReference type="InterPro" id="IPR003616">
    <property type="entry name" value="Post-SET_dom"/>
</dbReference>
<keyword evidence="3" id="KW-0158">Chromosome</keyword>
<dbReference type="SMART" id="SM00508">
    <property type="entry name" value="PostSET"/>
    <property type="match status" value="1"/>
</dbReference>
<dbReference type="PROSITE" id="PS50868">
    <property type="entry name" value="POST_SET"/>
    <property type="match status" value="1"/>
</dbReference>
<feature type="non-terminal residue" evidence="11">
    <location>
        <position position="183"/>
    </location>
</feature>
<proteinExistence type="predicted"/>
<feature type="non-terminal residue" evidence="11">
    <location>
        <position position="1"/>
    </location>
</feature>
<evidence type="ECO:0000259" key="10">
    <source>
        <dbReference type="PROSITE" id="PS51215"/>
    </source>
</evidence>
<organism evidence="11 12">
    <name type="scientific">Dioszegia hungarica</name>
    <dbReference type="NCBI Taxonomy" id="4972"/>
    <lineage>
        <taxon>Eukaryota</taxon>
        <taxon>Fungi</taxon>
        <taxon>Dikarya</taxon>
        <taxon>Basidiomycota</taxon>
        <taxon>Agaricomycotina</taxon>
        <taxon>Tremellomycetes</taxon>
        <taxon>Tremellales</taxon>
        <taxon>Bulleribasidiaceae</taxon>
        <taxon>Dioszegia</taxon>
    </lineage>
</organism>
<dbReference type="AlphaFoldDB" id="A0AA38LS96"/>
<feature type="domain" description="AWS" evidence="10">
    <location>
        <begin position="1"/>
        <end position="36"/>
    </location>
</feature>
<dbReference type="InterPro" id="IPR050777">
    <property type="entry name" value="SET2_Histone-Lys_MeTrsfase"/>
</dbReference>
<keyword evidence="4" id="KW-0489">Methyltransferase</keyword>
<accession>A0AA38LS96</accession>
<gene>
    <name evidence="11" type="ORF">MKK02DRAFT_6895</name>
</gene>
<dbReference type="PROSITE" id="PS51215">
    <property type="entry name" value="AWS"/>
    <property type="match status" value="1"/>
</dbReference>
<dbReference type="GO" id="GO:0042054">
    <property type="term" value="F:histone methyltransferase activity"/>
    <property type="evidence" value="ECO:0007669"/>
    <property type="project" value="InterPro"/>
</dbReference>
<dbReference type="SMART" id="SM00317">
    <property type="entry name" value="SET"/>
    <property type="match status" value="1"/>
</dbReference>
<evidence type="ECO:0000256" key="2">
    <source>
        <dbReference type="ARBA" id="ARBA00004286"/>
    </source>
</evidence>
<evidence type="ECO:0000259" key="8">
    <source>
        <dbReference type="PROSITE" id="PS50280"/>
    </source>
</evidence>
<evidence type="ECO:0000256" key="4">
    <source>
        <dbReference type="ARBA" id="ARBA00022603"/>
    </source>
</evidence>
<sequence>ESGCNENCDNRIMHYTCGKNCPAGEMCGNKSLWKRKQPPLKVAFTGSRGFGLFATQDISEGDFVIDYRGEVIALSTFYERCNAEYAASKNYYALAYDQDEVIDAAAKGNEARFINHGCQSNLEVRKVSTLGEGVEEFEVGMWASRDIAAGEELCYDYNFDSFAAATATECRCGAPNCIGYLGR</sequence>
<dbReference type="RefSeq" id="XP_052945369.1">
    <property type="nucleotide sequence ID" value="XM_053093688.1"/>
</dbReference>
<dbReference type="Pfam" id="PF17907">
    <property type="entry name" value="AWS"/>
    <property type="match status" value="1"/>
</dbReference>
<evidence type="ECO:0000256" key="6">
    <source>
        <dbReference type="ARBA" id="ARBA00022691"/>
    </source>
</evidence>
<keyword evidence="7" id="KW-0539">Nucleus</keyword>
<dbReference type="Pfam" id="PF00856">
    <property type="entry name" value="SET"/>
    <property type="match status" value="1"/>
</dbReference>
<dbReference type="Gene3D" id="2.170.270.10">
    <property type="entry name" value="SET domain"/>
    <property type="match status" value="1"/>
</dbReference>
<evidence type="ECO:0000256" key="5">
    <source>
        <dbReference type="ARBA" id="ARBA00022679"/>
    </source>
</evidence>
<dbReference type="PANTHER" id="PTHR22884">
    <property type="entry name" value="SET DOMAIN PROTEINS"/>
    <property type="match status" value="1"/>
</dbReference>
<reference evidence="11" key="1">
    <citation type="journal article" date="2022" name="G3 (Bethesda)">
        <title>High quality genome of the basidiomycete yeast Dioszegia hungarica PDD-24b-2 isolated from cloud water.</title>
        <authorList>
            <person name="Jarrige D."/>
            <person name="Haridas S."/>
            <person name="Bleykasten-Grosshans C."/>
            <person name="Joly M."/>
            <person name="Nadalig T."/>
            <person name="Sancelme M."/>
            <person name="Vuilleumier S."/>
            <person name="Grigoriev I.V."/>
            <person name="Amato P."/>
            <person name="Bringel F."/>
        </authorList>
    </citation>
    <scope>NUCLEOTIDE SEQUENCE</scope>
    <source>
        <strain evidence="11">PDD-24b-2</strain>
    </source>
</reference>
<dbReference type="GeneID" id="77732893"/>
<evidence type="ECO:0000256" key="7">
    <source>
        <dbReference type="ARBA" id="ARBA00023242"/>
    </source>
</evidence>
<dbReference type="InterPro" id="IPR046341">
    <property type="entry name" value="SET_dom_sf"/>
</dbReference>
<comment type="caution">
    <text evidence="11">The sequence shown here is derived from an EMBL/GenBank/DDBJ whole genome shotgun (WGS) entry which is preliminary data.</text>
</comment>
<keyword evidence="12" id="KW-1185">Reference proteome</keyword>
<evidence type="ECO:0000259" key="9">
    <source>
        <dbReference type="PROSITE" id="PS50868"/>
    </source>
</evidence>
<protein>
    <submittedName>
        <fullName evidence="11">Huntingtin interacting protein</fullName>
    </submittedName>
</protein>
<dbReference type="InterPro" id="IPR006560">
    <property type="entry name" value="AWS_dom"/>
</dbReference>
<feature type="domain" description="SET" evidence="8">
    <location>
        <begin position="38"/>
        <end position="158"/>
    </location>
</feature>
<evidence type="ECO:0000256" key="3">
    <source>
        <dbReference type="ARBA" id="ARBA00022454"/>
    </source>
</evidence>
<dbReference type="GO" id="GO:0005634">
    <property type="term" value="C:nucleus"/>
    <property type="evidence" value="ECO:0007669"/>
    <property type="project" value="UniProtKB-SubCell"/>
</dbReference>
<dbReference type="GO" id="GO:0032259">
    <property type="term" value="P:methylation"/>
    <property type="evidence" value="ECO:0007669"/>
    <property type="project" value="UniProtKB-KW"/>
</dbReference>
<dbReference type="InterPro" id="IPR001214">
    <property type="entry name" value="SET_dom"/>
</dbReference>
<dbReference type="GO" id="GO:0005694">
    <property type="term" value="C:chromosome"/>
    <property type="evidence" value="ECO:0007669"/>
    <property type="project" value="UniProtKB-SubCell"/>
</dbReference>
<keyword evidence="6" id="KW-0949">S-adenosyl-L-methionine</keyword>